<sequence length="107" mass="12181">MTKSVDVIEPSKENEIESEGGEVKVIVTPDTFTENSYIKIEVNPTSEEITEANEKVQALKNLKDTITELNAFTLNGKKLEENDFNKKMDIRINYNKAKIDEEEIAED</sequence>
<protein>
    <submittedName>
        <fullName evidence="1">Uncharacterized protein</fullName>
    </submittedName>
</protein>
<dbReference type="AlphaFoldDB" id="X1EYG1"/>
<gene>
    <name evidence="1" type="ORF">S03H2_24350</name>
</gene>
<name>X1EYG1_9ZZZZ</name>
<accession>X1EYG1</accession>
<organism evidence="1">
    <name type="scientific">marine sediment metagenome</name>
    <dbReference type="NCBI Taxonomy" id="412755"/>
    <lineage>
        <taxon>unclassified sequences</taxon>
        <taxon>metagenomes</taxon>
        <taxon>ecological metagenomes</taxon>
    </lineage>
</organism>
<proteinExistence type="predicted"/>
<comment type="caution">
    <text evidence="1">The sequence shown here is derived from an EMBL/GenBank/DDBJ whole genome shotgun (WGS) entry which is preliminary data.</text>
</comment>
<evidence type="ECO:0000313" key="1">
    <source>
        <dbReference type="EMBL" id="GAH37597.1"/>
    </source>
</evidence>
<feature type="non-terminal residue" evidence="1">
    <location>
        <position position="107"/>
    </location>
</feature>
<reference evidence="1" key="1">
    <citation type="journal article" date="2014" name="Front. Microbiol.">
        <title>High frequency of phylogenetically diverse reductive dehalogenase-homologous genes in deep subseafloor sedimentary metagenomes.</title>
        <authorList>
            <person name="Kawai M."/>
            <person name="Futagami T."/>
            <person name="Toyoda A."/>
            <person name="Takaki Y."/>
            <person name="Nishi S."/>
            <person name="Hori S."/>
            <person name="Arai W."/>
            <person name="Tsubouchi T."/>
            <person name="Morono Y."/>
            <person name="Uchiyama I."/>
            <person name="Ito T."/>
            <person name="Fujiyama A."/>
            <person name="Inagaki F."/>
            <person name="Takami H."/>
        </authorList>
    </citation>
    <scope>NUCLEOTIDE SEQUENCE</scope>
    <source>
        <strain evidence="1">Expedition CK06-06</strain>
    </source>
</reference>
<dbReference type="EMBL" id="BARU01013503">
    <property type="protein sequence ID" value="GAH37597.1"/>
    <property type="molecule type" value="Genomic_DNA"/>
</dbReference>